<dbReference type="Gene3D" id="2.60.40.10">
    <property type="entry name" value="Immunoglobulins"/>
    <property type="match status" value="1"/>
</dbReference>
<gene>
    <name evidence="2" type="ORF">AAG570_002030</name>
</gene>
<dbReference type="InterPro" id="IPR036116">
    <property type="entry name" value="FN3_sf"/>
</dbReference>
<dbReference type="AlphaFoldDB" id="A0ABD0YA93"/>
<reference evidence="2 3" key="1">
    <citation type="submission" date="2024-07" db="EMBL/GenBank/DDBJ databases">
        <title>Chromosome-level genome assembly of the water stick insect Ranatra chinensis (Heteroptera: Nepidae).</title>
        <authorList>
            <person name="Liu X."/>
        </authorList>
    </citation>
    <scope>NUCLEOTIDE SEQUENCE [LARGE SCALE GENOMIC DNA]</scope>
    <source>
        <strain evidence="2">Cailab_2021Rc</strain>
        <tissue evidence="2">Muscle</tissue>
    </source>
</reference>
<dbReference type="InterPro" id="IPR001507">
    <property type="entry name" value="ZP_dom"/>
</dbReference>
<feature type="domain" description="ZP" evidence="1">
    <location>
        <begin position="125"/>
        <end position="230"/>
    </location>
</feature>
<keyword evidence="3" id="KW-1185">Reference proteome</keyword>
<evidence type="ECO:0000313" key="3">
    <source>
        <dbReference type="Proteomes" id="UP001558652"/>
    </source>
</evidence>
<proteinExistence type="predicted"/>
<dbReference type="InterPro" id="IPR013783">
    <property type="entry name" value="Ig-like_fold"/>
</dbReference>
<protein>
    <recommendedName>
        <fullName evidence="1">ZP domain-containing protein</fullName>
    </recommendedName>
</protein>
<evidence type="ECO:0000313" key="2">
    <source>
        <dbReference type="EMBL" id="KAL1124260.1"/>
    </source>
</evidence>
<name>A0ABD0YA93_9HEMI</name>
<dbReference type="Proteomes" id="UP001558652">
    <property type="component" value="Unassembled WGS sequence"/>
</dbReference>
<sequence length="230" mass="25454">VAEVAELRGEADYRFVTLRWEYPNGEPHSFHVHYCELQAWAPNRCRTKLLVMEDGSGVGPSFGPSLRMYTVIVNGLKMATNYSFEVWPIQHKKASTRYLSPPPPHIPQHNRIIVTTKGFSAKASLCLPDVTEVEVSTGPFFGGRVGVEDGADSGCWLDGDGASPKESYTLRIHHGQCGSSRVNATTVATYVLVQENLPILTHSTRRFLVLCTFQPETLTVRAGSVTTLYK</sequence>
<dbReference type="SUPFAM" id="SSF49265">
    <property type="entry name" value="Fibronectin type III"/>
    <property type="match status" value="1"/>
</dbReference>
<dbReference type="PROSITE" id="PS51034">
    <property type="entry name" value="ZP_2"/>
    <property type="match status" value="1"/>
</dbReference>
<comment type="caution">
    <text evidence="2">The sequence shown here is derived from an EMBL/GenBank/DDBJ whole genome shotgun (WGS) entry which is preliminary data.</text>
</comment>
<accession>A0ABD0YA93</accession>
<feature type="non-terminal residue" evidence="2">
    <location>
        <position position="1"/>
    </location>
</feature>
<dbReference type="EMBL" id="JBFDAA010000011">
    <property type="protein sequence ID" value="KAL1124260.1"/>
    <property type="molecule type" value="Genomic_DNA"/>
</dbReference>
<evidence type="ECO:0000259" key="1">
    <source>
        <dbReference type="PROSITE" id="PS51034"/>
    </source>
</evidence>
<organism evidence="2 3">
    <name type="scientific">Ranatra chinensis</name>
    <dbReference type="NCBI Taxonomy" id="642074"/>
    <lineage>
        <taxon>Eukaryota</taxon>
        <taxon>Metazoa</taxon>
        <taxon>Ecdysozoa</taxon>
        <taxon>Arthropoda</taxon>
        <taxon>Hexapoda</taxon>
        <taxon>Insecta</taxon>
        <taxon>Pterygota</taxon>
        <taxon>Neoptera</taxon>
        <taxon>Paraneoptera</taxon>
        <taxon>Hemiptera</taxon>
        <taxon>Heteroptera</taxon>
        <taxon>Panheteroptera</taxon>
        <taxon>Nepomorpha</taxon>
        <taxon>Nepidae</taxon>
        <taxon>Ranatrinae</taxon>
        <taxon>Ranatra</taxon>
    </lineage>
</organism>